<keyword evidence="1" id="KW-0812">Transmembrane</keyword>
<feature type="transmembrane region" description="Helical" evidence="1">
    <location>
        <begin position="42"/>
        <end position="60"/>
    </location>
</feature>
<protein>
    <submittedName>
        <fullName evidence="3">Uncharacterized protein</fullName>
    </submittedName>
</protein>
<name>A0A069A914_CLODI</name>
<reference evidence="3" key="1">
    <citation type="submission" date="2014-07" db="EMBL/GenBank/DDBJ databases">
        <authorList>
            <person name="Monot Marc"/>
        </authorList>
    </citation>
    <scope>NUCLEOTIDE SEQUENCE</scope>
    <source>
        <strain evidence="4">7032989</strain>
        <strain evidence="2">7032994</strain>
    </source>
</reference>
<keyword evidence="1" id="KW-1133">Transmembrane helix</keyword>
<gene>
    <name evidence="4" type="ORF">BN1095_1200010</name>
    <name evidence="3" type="ORF">BN1096_620010</name>
    <name evidence="2" type="ORF">BN1097_250009</name>
</gene>
<keyword evidence="1" id="KW-0472">Membrane</keyword>
<dbReference type="EMBL" id="LK932762">
    <property type="protein sequence ID" value="CDS92800.1"/>
    <property type="molecule type" value="Genomic_DNA"/>
</dbReference>
<evidence type="ECO:0000313" key="2">
    <source>
        <dbReference type="EMBL" id="CDS84034.1"/>
    </source>
</evidence>
<sequence length="61" mass="7201">MSRNSVIVISITLEYNIIIYLEIYDVIHGLVINVIIKQRFDIKFNTSVLVLFILHLCLFYL</sequence>
<evidence type="ECO:0000313" key="4">
    <source>
        <dbReference type="EMBL" id="CDS92800.1"/>
    </source>
</evidence>
<dbReference type="AlphaFoldDB" id="A0A069A914"/>
<dbReference type="RefSeq" id="WP_011861299.1">
    <property type="nucleotide sequence ID" value="NZ_MPEU01000021.1"/>
</dbReference>
<feature type="transmembrane region" description="Helical" evidence="1">
    <location>
        <begin position="12"/>
        <end position="36"/>
    </location>
</feature>
<dbReference type="EMBL" id="LK932516">
    <property type="protein sequence ID" value="CDS87385.1"/>
    <property type="molecule type" value="Genomic_DNA"/>
</dbReference>
<organism evidence="3">
    <name type="scientific">Clostridioides difficile</name>
    <name type="common">Peptoclostridium difficile</name>
    <dbReference type="NCBI Taxonomy" id="1496"/>
    <lineage>
        <taxon>Bacteria</taxon>
        <taxon>Bacillati</taxon>
        <taxon>Bacillota</taxon>
        <taxon>Clostridia</taxon>
        <taxon>Peptostreptococcales</taxon>
        <taxon>Peptostreptococcaceae</taxon>
        <taxon>Clostridioides</taxon>
    </lineage>
</organism>
<evidence type="ECO:0000313" key="3">
    <source>
        <dbReference type="EMBL" id="CDS87385.1"/>
    </source>
</evidence>
<dbReference type="EMBL" id="LK932360">
    <property type="protein sequence ID" value="CDS84034.1"/>
    <property type="molecule type" value="Genomic_DNA"/>
</dbReference>
<dbReference type="KEGG" id="pdf:CD630DERM_16731"/>
<proteinExistence type="predicted"/>
<accession>A0A069A914</accession>
<evidence type="ECO:0000256" key="1">
    <source>
        <dbReference type="SAM" id="Phobius"/>
    </source>
</evidence>